<evidence type="ECO:0000313" key="1">
    <source>
        <dbReference type="EMBL" id="KAI5650165.1"/>
    </source>
</evidence>
<organism evidence="1 2">
    <name type="scientific">Catharanthus roseus</name>
    <name type="common">Madagascar periwinkle</name>
    <name type="synonym">Vinca rosea</name>
    <dbReference type="NCBI Taxonomy" id="4058"/>
    <lineage>
        <taxon>Eukaryota</taxon>
        <taxon>Viridiplantae</taxon>
        <taxon>Streptophyta</taxon>
        <taxon>Embryophyta</taxon>
        <taxon>Tracheophyta</taxon>
        <taxon>Spermatophyta</taxon>
        <taxon>Magnoliopsida</taxon>
        <taxon>eudicotyledons</taxon>
        <taxon>Gunneridae</taxon>
        <taxon>Pentapetalae</taxon>
        <taxon>asterids</taxon>
        <taxon>lamiids</taxon>
        <taxon>Gentianales</taxon>
        <taxon>Apocynaceae</taxon>
        <taxon>Rauvolfioideae</taxon>
        <taxon>Vinceae</taxon>
        <taxon>Catharanthinae</taxon>
        <taxon>Catharanthus</taxon>
    </lineage>
</organism>
<accession>A0ACB9ZRF0</accession>
<evidence type="ECO:0000313" key="2">
    <source>
        <dbReference type="Proteomes" id="UP001060085"/>
    </source>
</evidence>
<gene>
    <name evidence="1" type="ORF">M9H77_36170</name>
</gene>
<proteinExistence type="predicted"/>
<comment type="caution">
    <text evidence="1">The sequence shown here is derived from an EMBL/GenBank/DDBJ whole genome shotgun (WGS) entry which is preliminary data.</text>
</comment>
<dbReference type="EMBL" id="CM044708">
    <property type="protein sequence ID" value="KAI5650165.1"/>
    <property type="molecule type" value="Genomic_DNA"/>
</dbReference>
<reference evidence="2" key="1">
    <citation type="journal article" date="2023" name="Nat. Plants">
        <title>Single-cell RNA sequencing provides a high-resolution roadmap for understanding the multicellular compartmentation of specialized metabolism.</title>
        <authorList>
            <person name="Sun S."/>
            <person name="Shen X."/>
            <person name="Li Y."/>
            <person name="Li Y."/>
            <person name="Wang S."/>
            <person name="Li R."/>
            <person name="Zhang H."/>
            <person name="Shen G."/>
            <person name="Guo B."/>
            <person name="Wei J."/>
            <person name="Xu J."/>
            <person name="St-Pierre B."/>
            <person name="Chen S."/>
            <person name="Sun C."/>
        </authorList>
    </citation>
    <scope>NUCLEOTIDE SEQUENCE [LARGE SCALE GENOMIC DNA]</scope>
</reference>
<keyword evidence="2" id="KW-1185">Reference proteome</keyword>
<sequence>MAGAAGGFLTRAFESMLKECSNKKYTALQTAIQSYFDSAKDSKQQSSSNESKQSSHSATDQSGLPETDAGSTKDEIGHDQPITAPNTNDASDNKGTNTGGTITVALANAGHTLGGAESELVLNPLRLAFETKNAKVVELALDCLHKLIAYDHLEGDPGLDSGINGTLFTDILSMVCGSVDNSSPDSTTLQVLKVLLTAVASTKFRVHGEPMLSVIRVCYNIALNSKSPINQATAKAMLTQMLSIVFRRMETDLVSTSSNSVAHKEAASKNGSEIVVEDRSSSDQDDKGMTLSDAPSENQVRDTSITSVEELKHLVGGADIKGLEAVLEKAVHMEEGEKVTRGIDLESMKIGERDALQLFRFLCKMGMKEDNDEVTTKTRILSLELLQSLLEGVSLSFTKNFHFIDSVKAYLSYALLRASVSTSPTIFQYATGIFAVLLLRFRESLKGEIGVFFPLIVLRCLDGSDLNQKLSVLRMLEKVCKDPQMFVDIYVNYDCDLESPNLFEKMVSTLSKIAQGTHNMDPNSVPASQMGSIKTSALQSLVNVIKSLVDWEKTQRESQRKKLSSEEDNLAKDSWESKGREELPSNFEKMKAQKSTIEAAVSEFNRKPGKGIEYLISSGLVENTPASVAQFLRNTPNLDKAMIGDYIGQHEEFPLAVMHAYVDSMNFSGMKFDTAIREFLRGFRLPGEAQKIDRIMEKFAERYCADNPGLFKSADTAYVLAYAVIMLNTDAHNPMVWPKMSKSEFLRINAQNDAEESAPQELLEEIYDSIVKEEIKMKDEPTDLAKTSKQKHEAEERGLVSILNLALPKRNSSDSKSESEAIIKRTQAYFRSQGRKRGVFYTSHQIELVRPMVEAVGWPLLATFAVTMEEGDNKLRVVLCMEGFKAGIHITHVLGMDTMRYAFIQSLIRFNFLHVPKDMRSKNVEALRTLISLCDTDTDALQESWVAVLSCISRLDYLTSNPTAAATVMQGSNQISRDTILQSLRELAGKPAEQVFVNSVKLSSEAVVEFFTSLCNVSVDELRQYPARVYSLQKLVEISYYNMARIRMVWARIWSVLASHFIFAGSHADERVAMYAIDSLRQLGMKYLERAELANFTFQNDILKPFVILMRNSRSESLRRLIVDCIVQMIKSKVGNIKSGWRSVFMIFTAAADDDTEPIVESAFENVEQVILEHFDQVVGDCFMDCVNCLIGFANNKSSHRISLKAIALLRICEDRLAEGLIPGGHLKPIDIDGDTTYDVTEHYWFPMLAGLSDLTSDPRAEVRSCALEVLFDLLNERGRKFSTSFWENIFHRVLFPIFDHFRQPGKENSISAGDEWLRESSIHSLQLLCDLFNTFYKEVCFMLPPLLSLLLDCAKRPDQSVVSISLGALAHLIEVGGHQFSLDDWDTLLKSIRDASYTTQPLELLNDLDLENSRHNALMTRNLDAVPGDLPSRMPSDRGQLDSNLHNGMGNGHAGEDVAAQSPTASVMMDRNQGLGQLVDSEGSEGMPSPSAQAQKPANAGGLQRNQTIGQKIMDNLFVRSFTSKSKARTSDVSVPSSPSKFSDTVEPDVKDEEESSVLGTIRSKCITQLLLLGAIDSIQKKYWNKLMAAQKIAIMDILFSLLEFAASYNSYTNLKLRMQQIPTERPPLNLLRQELAGTCVYLDILQKTTADVNIRDAANELSISENGDNDAIRNDATSAEEIKEEKLQRIAEEKLVSFCGQVLREASDFQSSMGEIANMDIHRVLELRSPIVVKVLKGMCFMNSKIFKSHLREFYPLITKLVCCDQMDVRGALADVFSQQIMVLLPKSPEGVY</sequence>
<protein>
    <submittedName>
        <fullName evidence="1">Uncharacterized protein</fullName>
    </submittedName>
</protein>
<dbReference type="Proteomes" id="UP001060085">
    <property type="component" value="Linkage Group LG08"/>
</dbReference>
<name>A0ACB9ZRF0_CATRO</name>